<organism evidence="1">
    <name type="scientific">Rhizophora mucronata</name>
    <name type="common">Asiatic mangrove</name>
    <dbReference type="NCBI Taxonomy" id="61149"/>
    <lineage>
        <taxon>Eukaryota</taxon>
        <taxon>Viridiplantae</taxon>
        <taxon>Streptophyta</taxon>
        <taxon>Embryophyta</taxon>
        <taxon>Tracheophyta</taxon>
        <taxon>Spermatophyta</taxon>
        <taxon>Magnoliopsida</taxon>
        <taxon>eudicotyledons</taxon>
        <taxon>Gunneridae</taxon>
        <taxon>Pentapetalae</taxon>
        <taxon>rosids</taxon>
        <taxon>fabids</taxon>
        <taxon>Malpighiales</taxon>
        <taxon>Rhizophoraceae</taxon>
        <taxon>Rhizophora</taxon>
    </lineage>
</organism>
<protein>
    <submittedName>
        <fullName evidence="1">Uncharacterized protein</fullName>
    </submittedName>
</protein>
<evidence type="ECO:0000313" key="1">
    <source>
        <dbReference type="EMBL" id="MBX70012.1"/>
    </source>
</evidence>
<sequence>MKCLISSNKRFLPFLKCLKSSKTRFNYIASQGFLLYSYMLNCKLCKISHILGFNNVINRFREGNIASKMLPALLASGCLGNIRSRLDLHYFIPG</sequence>
<name>A0A2P2QSK9_RHIMU</name>
<proteinExistence type="predicted"/>
<reference evidence="1" key="1">
    <citation type="submission" date="2018-02" db="EMBL/GenBank/DDBJ databases">
        <title>Rhizophora mucronata_Transcriptome.</title>
        <authorList>
            <person name="Meera S.P."/>
            <person name="Sreeshan A."/>
            <person name="Augustine A."/>
        </authorList>
    </citation>
    <scope>NUCLEOTIDE SEQUENCE</scope>
    <source>
        <tissue evidence="1">Leaf</tissue>
    </source>
</reference>
<accession>A0A2P2QSK9</accession>
<dbReference type="AlphaFoldDB" id="A0A2P2QSK9"/>
<dbReference type="EMBL" id="GGEC01089528">
    <property type="protein sequence ID" value="MBX70012.1"/>
    <property type="molecule type" value="Transcribed_RNA"/>
</dbReference>